<dbReference type="EMBL" id="CM002925">
    <property type="protein sequence ID" value="KGN53133.1"/>
    <property type="molecule type" value="Genomic_DNA"/>
</dbReference>
<organism evidence="2 3">
    <name type="scientific">Cucumis sativus</name>
    <name type="common">Cucumber</name>
    <dbReference type="NCBI Taxonomy" id="3659"/>
    <lineage>
        <taxon>Eukaryota</taxon>
        <taxon>Viridiplantae</taxon>
        <taxon>Streptophyta</taxon>
        <taxon>Embryophyta</taxon>
        <taxon>Tracheophyta</taxon>
        <taxon>Spermatophyta</taxon>
        <taxon>Magnoliopsida</taxon>
        <taxon>eudicotyledons</taxon>
        <taxon>Gunneridae</taxon>
        <taxon>Pentapetalae</taxon>
        <taxon>rosids</taxon>
        <taxon>fabids</taxon>
        <taxon>Cucurbitales</taxon>
        <taxon>Cucurbitaceae</taxon>
        <taxon>Benincaseae</taxon>
        <taxon>Cucumis</taxon>
    </lineage>
</organism>
<dbReference type="Gramene" id="KGN53133">
    <property type="protein sequence ID" value="KGN53133"/>
    <property type="gene ID" value="Csa_4G017210"/>
</dbReference>
<name>A0A0A0KUB2_CUCSA</name>
<dbReference type="AlphaFoldDB" id="A0A0A0KUB2"/>
<protein>
    <submittedName>
        <fullName evidence="2">Uncharacterized protein</fullName>
    </submittedName>
</protein>
<gene>
    <name evidence="2" type="ORF">Csa_4G017210</name>
</gene>
<proteinExistence type="predicted"/>
<evidence type="ECO:0000313" key="2">
    <source>
        <dbReference type="EMBL" id="KGN53133.1"/>
    </source>
</evidence>
<reference evidence="2 3" key="2">
    <citation type="journal article" date="2009" name="PLoS ONE">
        <title>An integrated genetic and cytogenetic map of the cucumber genome.</title>
        <authorList>
            <person name="Ren Y."/>
            <person name="Zhang Z."/>
            <person name="Liu J."/>
            <person name="Staub J.E."/>
            <person name="Han Y."/>
            <person name="Cheng Z."/>
            <person name="Li X."/>
            <person name="Lu J."/>
            <person name="Miao H."/>
            <person name="Kang H."/>
            <person name="Xie B."/>
            <person name="Gu X."/>
            <person name="Wang X."/>
            <person name="Du Y."/>
            <person name="Jin W."/>
            <person name="Huang S."/>
        </authorList>
    </citation>
    <scope>NUCLEOTIDE SEQUENCE [LARGE SCALE GENOMIC DNA]</scope>
    <source>
        <strain evidence="3">cv. 9930</strain>
    </source>
</reference>
<reference evidence="2 3" key="1">
    <citation type="journal article" date="2009" name="Nat. Genet.">
        <title>The genome of the cucumber, Cucumis sativus L.</title>
        <authorList>
            <person name="Huang S."/>
            <person name="Li R."/>
            <person name="Zhang Z."/>
            <person name="Li L."/>
            <person name="Gu X."/>
            <person name="Fan W."/>
            <person name="Lucas W.J."/>
            <person name="Wang X."/>
            <person name="Xie B."/>
            <person name="Ni P."/>
            <person name="Ren Y."/>
            <person name="Zhu H."/>
            <person name="Li J."/>
            <person name="Lin K."/>
            <person name="Jin W."/>
            <person name="Fei Z."/>
            <person name="Li G."/>
            <person name="Staub J."/>
            <person name="Kilian A."/>
            <person name="van der Vossen E.A."/>
            <person name="Wu Y."/>
            <person name="Guo J."/>
            <person name="He J."/>
            <person name="Jia Z."/>
            <person name="Ren Y."/>
            <person name="Tian G."/>
            <person name="Lu Y."/>
            <person name="Ruan J."/>
            <person name="Qian W."/>
            <person name="Wang M."/>
            <person name="Huang Q."/>
            <person name="Li B."/>
            <person name="Xuan Z."/>
            <person name="Cao J."/>
            <person name="Asan"/>
            <person name="Wu Z."/>
            <person name="Zhang J."/>
            <person name="Cai Q."/>
            <person name="Bai Y."/>
            <person name="Zhao B."/>
            <person name="Han Y."/>
            <person name="Li Y."/>
            <person name="Li X."/>
            <person name="Wang S."/>
            <person name="Shi Q."/>
            <person name="Liu S."/>
            <person name="Cho W.K."/>
            <person name="Kim J.Y."/>
            <person name="Xu Y."/>
            <person name="Heller-Uszynska K."/>
            <person name="Miao H."/>
            <person name="Cheng Z."/>
            <person name="Zhang S."/>
            <person name="Wu J."/>
            <person name="Yang Y."/>
            <person name="Kang H."/>
            <person name="Li M."/>
            <person name="Liang H."/>
            <person name="Ren X."/>
            <person name="Shi Z."/>
            <person name="Wen M."/>
            <person name="Jian M."/>
            <person name="Yang H."/>
            <person name="Zhang G."/>
            <person name="Yang Z."/>
            <person name="Chen R."/>
            <person name="Liu S."/>
            <person name="Li J."/>
            <person name="Ma L."/>
            <person name="Liu H."/>
            <person name="Zhou Y."/>
            <person name="Zhao J."/>
            <person name="Fang X."/>
            <person name="Li G."/>
            <person name="Fang L."/>
            <person name="Li Y."/>
            <person name="Liu D."/>
            <person name="Zheng H."/>
            <person name="Zhang Y."/>
            <person name="Qin N."/>
            <person name="Li Z."/>
            <person name="Yang G."/>
            <person name="Yang S."/>
            <person name="Bolund L."/>
            <person name="Kristiansen K."/>
            <person name="Zheng H."/>
            <person name="Li S."/>
            <person name="Zhang X."/>
            <person name="Yang H."/>
            <person name="Wang J."/>
            <person name="Sun R."/>
            <person name="Zhang B."/>
            <person name="Jiang S."/>
            <person name="Wang J."/>
            <person name="Du Y."/>
            <person name="Li S."/>
        </authorList>
    </citation>
    <scope>NUCLEOTIDE SEQUENCE [LARGE SCALE GENOMIC DNA]</scope>
    <source>
        <strain evidence="3">cv. 9930</strain>
    </source>
</reference>
<sequence length="80" mass="9006">MASNKDSMLFKALFVVILIITSSQYVAFGRLHISDAIPHYRSDHKDDREKEKTISRVEHLSQTDTPRKGNYGGRGEGPTS</sequence>
<dbReference type="Proteomes" id="UP000029981">
    <property type="component" value="Chromosome 4"/>
</dbReference>
<evidence type="ECO:0000256" key="1">
    <source>
        <dbReference type="SAM" id="MobiDB-lite"/>
    </source>
</evidence>
<reference evidence="2 3" key="4">
    <citation type="journal article" date="2011" name="BMC Genomics">
        <title>RNA-Seq improves annotation of protein-coding genes in the cucumber genome.</title>
        <authorList>
            <person name="Li Z."/>
            <person name="Zhang Z."/>
            <person name="Yan P."/>
            <person name="Huang S."/>
            <person name="Fei Z."/>
            <person name="Lin K."/>
        </authorList>
    </citation>
    <scope>NUCLEOTIDE SEQUENCE [LARGE SCALE GENOMIC DNA]</scope>
    <source>
        <strain evidence="3">cv. 9930</strain>
    </source>
</reference>
<accession>A0A0A0KUB2</accession>
<feature type="compositionally biased region" description="Gly residues" evidence="1">
    <location>
        <begin position="70"/>
        <end position="80"/>
    </location>
</feature>
<feature type="compositionally biased region" description="Basic and acidic residues" evidence="1">
    <location>
        <begin position="42"/>
        <end position="67"/>
    </location>
</feature>
<feature type="region of interest" description="Disordered" evidence="1">
    <location>
        <begin position="42"/>
        <end position="80"/>
    </location>
</feature>
<reference evidence="2 3" key="3">
    <citation type="journal article" date="2010" name="BMC Genomics">
        <title>Transcriptome sequencing and comparative analysis of cucumber flowers with different sex types.</title>
        <authorList>
            <person name="Guo S."/>
            <person name="Zheng Y."/>
            <person name="Joung J.G."/>
            <person name="Liu S."/>
            <person name="Zhang Z."/>
            <person name="Crasta O.R."/>
            <person name="Sobral B.W."/>
            <person name="Xu Y."/>
            <person name="Huang S."/>
            <person name="Fei Z."/>
        </authorList>
    </citation>
    <scope>NUCLEOTIDE SEQUENCE [LARGE SCALE GENOMIC DNA]</scope>
    <source>
        <strain evidence="3">cv. 9930</strain>
    </source>
</reference>
<keyword evidence="3" id="KW-1185">Reference proteome</keyword>
<evidence type="ECO:0000313" key="3">
    <source>
        <dbReference type="Proteomes" id="UP000029981"/>
    </source>
</evidence>